<evidence type="ECO:0000313" key="1">
    <source>
        <dbReference type="EMBL" id="KAJ7751981.1"/>
    </source>
</evidence>
<dbReference type="EMBL" id="JARKIB010000060">
    <property type="protein sequence ID" value="KAJ7751981.1"/>
    <property type="molecule type" value="Genomic_DNA"/>
</dbReference>
<name>A0AAD7IXR8_9AGAR</name>
<sequence>MPPSSQSVDPSSQRTVPMQVLALGFSRTGTASLKIALEELGYVRTEHGFAVWSSPAKIDMWTRAIQAKVSGASPYGRAEWDQLLGDCMAVTDSPCIIFSEELIKAYPEAKVVLTNRSLDSWWKSYEATLVAERKAFLLNSWLNGKQHGTFGRLLFVGMFGTEQVTEEIAKARYLAHYEAIRRLVPKNRLLEYDVKEGWEPLAAFLEKEAPATAFPSVNTKEDILQYFATLRRALLWRWTKKLAGPLAIMALAVCMYRRA</sequence>
<dbReference type="PANTHER" id="PTHR36978:SF4">
    <property type="entry name" value="P-LOOP CONTAINING NUCLEOSIDE TRIPHOSPHATE HYDROLASE PROTEIN"/>
    <property type="match status" value="1"/>
</dbReference>
<protein>
    <submittedName>
        <fullName evidence="1">Efflux pump antibiotic resistance protein</fullName>
    </submittedName>
</protein>
<dbReference type="Pfam" id="PF17784">
    <property type="entry name" value="Sulfotransfer_4"/>
    <property type="match status" value="1"/>
</dbReference>
<dbReference type="SUPFAM" id="SSF52540">
    <property type="entry name" value="P-loop containing nucleoside triphosphate hydrolases"/>
    <property type="match status" value="1"/>
</dbReference>
<accession>A0AAD7IXR8</accession>
<dbReference type="Proteomes" id="UP001215598">
    <property type="component" value="Unassembled WGS sequence"/>
</dbReference>
<evidence type="ECO:0000313" key="2">
    <source>
        <dbReference type="Proteomes" id="UP001215598"/>
    </source>
</evidence>
<gene>
    <name evidence="1" type="ORF">B0H16DRAFT_1317719</name>
</gene>
<dbReference type="Gene3D" id="3.40.50.300">
    <property type="entry name" value="P-loop containing nucleotide triphosphate hydrolases"/>
    <property type="match status" value="1"/>
</dbReference>
<dbReference type="AlphaFoldDB" id="A0AAD7IXR8"/>
<dbReference type="PANTHER" id="PTHR36978">
    <property type="entry name" value="P-LOOP CONTAINING NUCLEOTIDE TRIPHOSPHATE HYDROLASE"/>
    <property type="match status" value="1"/>
</dbReference>
<reference evidence="1" key="1">
    <citation type="submission" date="2023-03" db="EMBL/GenBank/DDBJ databases">
        <title>Massive genome expansion in bonnet fungi (Mycena s.s.) driven by repeated elements and novel gene families across ecological guilds.</title>
        <authorList>
            <consortium name="Lawrence Berkeley National Laboratory"/>
            <person name="Harder C.B."/>
            <person name="Miyauchi S."/>
            <person name="Viragh M."/>
            <person name="Kuo A."/>
            <person name="Thoen E."/>
            <person name="Andreopoulos B."/>
            <person name="Lu D."/>
            <person name="Skrede I."/>
            <person name="Drula E."/>
            <person name="Henrissat B."/>
            <person name="Morin E."/>
            <person name="Kohler A."/>
            <person name="Barry K."/>
            <person name="LaButti K."/>
            <person name="Morin E."/>
            <person name="Salamov A."/>
            <person name="Lipzen A."/>
            <person name="Mereny Z."/>
            <person name="Hegedus B."/>
            <person name="Baldrian P."/>
            <person name="Stursova M."/>
            <person name="Weitz H."/>
            <person name="Taylor A."/>
            <person name="Grigoriev I.V."/>
            <person name="Nagy L.G."/>
            <person name="Martin F."/>
            <person name="Kauserud H."/>
        </authorList>
    </citation>
    <scope>NUCLEOTIDE SEQUENCE</scope>
    <source>
        <strain evidence="1">CBHHK182m</strain>
    </source>
</reference>
<keyword evidence="2" id="KW-1185">Reference proteome</keyword>
<proteinExistence type="predicted"/>
<organism evidence="1 2">
    <name type="scientific">Mycena metata</name>
    <dbReference type="NCBI Taxonomy" id="1033252"/>
    <lineage>
        <taxon>Eukaryota</taxon>
        <taxon>Fungi</taxon>
        <taxon>Dikarya</taxon>
        <taxon>Basidiomycota</taxon>
        <taxon>Agaricomycotina</taxon>
        <taxon>Agaricomycetes</taxon>
        <taxon>Agaricomycetidae</taxon>
        <taxon>Agaricales</taxon>
        <taxon>Marasmiineae</taxon>
        <taxon>Mycenaceae</taxon>
        <taxon>Mycena</taxon>
    </lineage>
</organism>
<comment type="caution">
    <text evidence="1">The sequence shown here is derived from an EMBL/GenBank/DDBJ whole genome shotgun (WGS) entry which is preliminary data.</text>
</comment>
<dbReference type="InterPro" id="IPR027417">
    <property type="entry name" value="P-loop_NTPase"/>
</dbReference>
<dbReference type="InterPro" id="IPR040632">
    <property type="entry name" value="Sulfotransfer_4"/>
</dbReference>